<protein>
    <recommendedName>
        <fullName evidence="3">Reverse transcriptase domain-containing protein</fullName>
    </recommendedName>
</protein>
<dbReference type="AlphaFoldDB" id="A0A914AMU3"/>
<proteinExistence type="predicted"/>
<dbReference type="Proteomes" id="UP000887568">
    <property type="component" value="Unplaced"/>
</dbReference>
<dbReference type="OMA" id="ITSHCEP"/>
<accession>A0A914AMU3</accession>
<dbReference type="PANTHER" id="PTHR47027">
    <property type="entry name" value="REVERSE TRANSCRIPTASE DOMAIN-CONTAINING PROTEIN"/>
    <property type="match status" value="1"/>
</dbReference>
<reference evidence="1" key="1">
    <citation type="submission" date="2022-11" db="UniProtKB">
        <authorList>
            <consortium name="EnsemblMetazoa"/>
        </authorList>
    </citation>
    <scope>IDENTIFICATION</scope>
</reference>
<dbReference type="PANTHER" id="PTHR47027:SF20">
    <property type="entry name" value="REVERSE TRANSCRIPTASE-LIKE PROTEIN WITH RNA-DIRECTED DNA POLYMERASE DOMAIN"/>
    <property type="match status" value="1"/>
</dbReference>
<dbReference type="RefSeq" id="XP_038064918.1">
    <property type="nucleotide sequence ID" value="XM_038208990.1"/>
</dbReference>
<sequence length="318" mass="36468">MLVEWKQQNTSSSHDQVETLSNKLREARRVDLADEWLVVDYLLKKATAGLDFGVVTHPRRSRRYLAKQLNDLDFADDIALFESTLPRAQAQLSKTASVAEGVGLIINVPKTEYITSHCEPSPSLHVHGSPFKHVTDFKYLGSMVASSATDLERRKALAWTTFWKLEQLWRSPSLPIITKMKLFNTTCITVLLYRCETWVISKDMESKINAIVTSCYRIMLSIKRTDNVPNATIYTMTNSNPLVERVRTRQLKFLWYILCMSDDEPAKVYALYTPPQGRRPGRQRTSYQTDIQRVLGDSDGMLRPDQIATLAHDHSKWK</sequence>
<dbReference type="OrthoDB" id="410104at2759"/>
<organism evidence="1 2">
    <name type="scientific">Patiria miniata</name>
    <name type="common">Bat star</name>
    <name type="synonym">Asterina miniata</name>
    <dbReference type="NCBI Taxonomy" id="46514"/>
    <lineage>
        <taxon>Eukaryota</taxon>
        <taxon>Metazoa</taxon>
        <taxon>Echinodermata</taxon>
        <taxon>Eleutherozoa</taxon>
        <taxon>Asterozoa</taxon>
        <taxon>Asteroidea</taxon>
        <taxon>Valvatacea</taxon>
        <taxon>Valvatida</taxon>
        <taxon>Asterinidae</taxon>
        <taxon>Patiria</taxon>
    </lineage>
</organism>
<name>A0A914AMU3_PATMI</name>
<evidence type="ECO:0008006" key="3">
    <source>
        <dbReference type="Google" id="ProtNLM"/>
    </source>
</evidence>
<dbReference type="EnsemblMetazoa" id="XM_038208990.1">
    <property type="protein sequence ID" value="XP_038064918.1"/>
    <property type="gene ID" value="LOC119735291"/>
</dbReference>
<evidence type="ECO:0000313" key="2">
    <source>
        <dbReference type="Proteomes" id="UP000887568"/>
    </source>
</evidence>
<keyword evidence="2" id="KW-1185">Reference proteome</keyword>
<dbReference type="GeneID" id="119735291"/>
<evidence type="ECO:0000313" key="1">
    <source>
        <dbReference type="EnsemblMetazoa" id="XP_038064918.1"/>
    </source>
</evidence>